<evidence type="ECO:0000256" key="1">
    <source>
        <dbReference type="SAM" id="Phobius"/>
    </source>
</evidence>
<comment type="caution">
    <text evidence="2">The sequence shown here is derived from an EMBL/GenBank/DDBJ whole genome shotgun (WGS) entry which is preliminary data.</text>
</comment>
<name>A0ABR7GH63_9FIRM</name>
<keyword evidence="1" id="KW-1133">Transmembrane helix</keyword>
<feature type="transmembrane region" description="Helical" evidence="1">
    <location>
        <begin position="47"/>
        <end position="73"/>
    </location>
</feature>
<evidence type="ECO:0000313" key="3">
    <source>
        <dbReference type="Proteomes" id="UP000643810"/>
    </source>
</evidence>
<proteinExistence type="predicted"/>
<dbReference type="Proteomes" id="UP000643810">
    <property type="component" value="Unassembled WGS sequence"/>
</dbReference>
<accession>A0ABR7GH63</accession>
<gene>
    <name evidence="2" type="ORF">H8R94_09255</name>
</gene>
<keyword evidence="1" id="KW-0812">Transmembrane</keyword>
<dbReference type="RefSeq" id="WP_186854483.1">
    <property type="nucleotide sequence ID" value="NZ_JACOPG010000003.1"/>
</dbReference>
<feature type="transmembrane region" description="Helical" evidence="1">
    <location>
        <begin position="286"/>
        <end position="303"/>
    </location>
</feature>
<sequence>MSMKAGRMKNSILHLLKIPNNEFSKEDAYRLQKALTERRCSWKQERVLTCIVIFCFSIHIMQIMTASNIQFWVSNAMDSFPFVAIFEHYTETSSEEDDRSMGDLQQDITRAIYSSSEYPTIIDTYIQSAENAIYENKDWSAGEADVEEHINQFESDVKKSAGLHYSDTSEIYKARKTEKYESFRRRFDEEAERQYRAVEEKCPWAVKAQRWFSWFGTSIFLACIALGMAGILIRKTCILSRKKMIIRTCLGIMILCSSTTIVIDWWYQSVILEQSYTYNLYCVLRYWGVAFAGMICYIACSLIEKKAIQKLQEKM</sequence>
<dbReference type="EMBL" id="JACOPG010000003">
    <property type="protein sequence ID" value="MBC5686784.1"/>
    <property type="molecule type" value="Genomic_DNA"/>
</dbReference>
<feature type="transmembrane region" description="Helical" evidence="1">
    <location>
        <begin position="211"/>
        <end position="233"/>
    </location>
</feature>
<protein>
    <submittedName>
        <fullName evidence="2">Uncharacterized protein</fullName>
    </submittedName>
</protein>
<organism evidence="2 3">
    <name type="scientific">Roseburia lenta</name>
    <dbReference type="NCBI Taxonomy" id="2763061"/>
    <lineage>
        <taxon>Bacteria</taxon>
        <taxon>Bacillati</taxon>
        <taxon>Bacillota</taxon>
        <taxon>Clostridia</taxon>
        <taxon>Lachnospirales</taxon>
        <taxon>Lachnospiraceae</taxon>
        <taxon>Roseburia</taxon>
    </lineage>
</organism>
<keyword evidence="3" id="KW-1185">Reference proteome</keyword>
<evidence type="ECO:0000313" key="2">
    <source>
        <dbReference type="EMBL" id="MBC5686784.1"/>
    </source>
</evidence>
<reference evidence="2 3" key="1">
    <citation type="submission" date="2020-08" db="EMBL/GenBank/DDBJ databases">
        <title>Genome public.</title>
        <authorList>
            <person name="Liu C."/>
            <person name="Sun Q."/>
        </authorList>
    </citation>
    <scope>NUCLEOTIDE SEQUENCE [LARGE SCALE GENOMIC DNA]</scope>
    <source>
        <strain evidence="2 3">NSJ-9</strain>
    </source>
</reference>
<feature type="transmembrane region" description="Helical" evidence="1">
    <location>
        <begin position="245"/>
        <end position="266"/>
    </location>
</feature>
<keyword evidence="1" id="KW-0472">Membrane</keyword>